<reference evidence="8 9" key="2">
    <citation type="submission" date="2018-07" db="EMBL/GenBank/DDBJ databases">
        <title>Diversity of Mesorhizobium strains in Brazil.</title>
        <authorList>
            <person name="Helene L.C.F."/>
            <person name="Dall'Agnol R."/>
            <person name="Delamuta J.R.M."/>
            <person name="Hungria M."/>
        </authorList>
    </citation>
    <scope>NUCLEOTIDE SEQUENCE [LARGE SCALE GENOMIC DNA]</scope>
    <source>
        <strain evidence="8 9">AC99b</strain>
    </source>
</reference>
<dbReference type="EMBL" id="QMBP01000009">
    <property type="protein sequence ID" value="RAZ89074.1"/>
    <property type="molecule type" value="Genomic_DNA"/>
</dbReference>
<evidence type="ECO:0000256" key="2">
    <source>
        <dbReference type="ARBA" id="ARBA00022670"/>
    </source>
</evidence>
<evidence type="ECO:0000259" key="7">
    <source>
        <dbReference type="Pfam" id="PF00089"/>
    </source>
</evidence>
<dbReference type="PANTHER" id="PTHR43806">
    <property type="entry name" value="PEPTIDASE S8"/>
    <property type="match status" value="1"/>
</dbReference>
<dbReference type="Pfam" id="PF00082">
    <property type="entry name" value="Peptidase_S8"/>
    <property type="match status" value="1"/>
</dbReference>
<comment type="similarity">
    <text evidence="1 5">Belongs to the peptidase S8 family.</text>
</comment>
<dbReference type="Pfam" id="PF00089">
    <property type="entry name" value="Trypsin"/>
    <property type="match status" value="1"/>
</dbReference>
<name>A0A330HQP2_9HYPH</name>
<evidence type="ECO:0000313" key="9">
    <source>
        <dbReference type="Proteomes" id="UP000251558"/>
    </source>
</evidence>
<dbReference type="SUPFAM" id="SSF52743">
    <property type="entry name" value="Subtilisin-like"/>
    <property type="match status" value="1"/>
</dbReference>
<reference evidence="9" key="1">
    <citation type="submission" date="2018-06" db="EMBL/GenBank/DDBJ databases">
        <authorList>
            <person name="Helene L.C."/>
            <person name="Dall'Agnol R."/>
            <person name="Delamuta J.R."/>
            <person name="Hungria M."/>
        </authorList>
    </citation>
    <scope>NUCLEOTIDE SEQUENCE [LARGE SCALE GENOMIC DNA]</scope>
    <source>
        <strain evidence="9">AC99b</strain>
    </source>
</reference>
<evidence type="ECO:0000256" key="4">
    <source>
        <dbReference type="ARBA" id="ARBA00022825"/>
    </source>
</evidence>
<evidence type="ECO:0000256" key="5">
    <source>
        <dbReference type="PROSITE-ProRule" id="PRU01240"/>
    </source>
</evidence>
<accession>A0A330HQP2</accession>
<proteinExistence type="inferred from homology"/>
<dbReference type="GO" id="GO:0004252">
    <property type="term" value="F:serine-type endopeptidase activity"/>
    <property type="evidence" value="ECO:0007669"/>
    <property type="project" value="UniProtKB-UniRule"/>
</dbReference>
<dbReference type="InterPro" id="IPR000209">
    <property type="entry name" value="Peptidase_S8/S53_dom"/>
</dbReference>
<organism evidence="8 9">
    <name type="scientific">Mesorhizobium hawassense</name>
    <dbReference type="NCBI Taxonomy" id="1209954"/>
    <lineage>
        <taxon>Bacteria</taxon>
        <taxon>Pseudomonadati</taxon>
        <taxon>Pseudomonadota</taxon>
        <taxon>Alphaproteobacteria</taxon>
        <taxon>Hyphomicrobiales</taxon>
        <taxon>Phyllobacteriaceae</taxon>
        <taxon>Mesorhizobium</taxon>
    </lineage>
</organism>
<dbReference type="Gene3D" id="3.40.50.200">
    <property type="entry name" value="Peptidase S8/S53 domain"/>
    <property type="match status" value="1"/>
</dbReference>
<dbReference type="InterPro" id="IPR001254">
    <property type="entry name" value="Trypsin_dom"/>
</dbReference>
<dbReference type="InterPro" id="IPR036852">
    <property type="entry name" value="Peptidase_S8/S53_dom_sf"/>
</dbReference>
<dbReference type="InterPro" id="IPR043504">
    <property type="entry name" value="Peptidase_S1_PA_chymotrypsin"/>
</dbReference>
<feature type="domain" description="Peptidase S1" evidence="7">
    <location>
        <begin position="86"/>
        <end position="260"/>
    </location>
</feature>
<feature type="active site" description="Charge relay system" evidence="5">
    <location>
        <position position="770"/>
    </location>
</feature>
<dbReference type="GO" id="GO:0006508">
    <property type="term" value="P:proteolysis"/>
    <property type="evidence" value="ECO:0007669"/>
    <property type="project" value="UniProtKB-KW"/>
</dbReference>
<protein>
    <recommendedName>
        <fullName evidence="10">Peptidase S8/S53 domain-containing protein</fullName>
    </recommendedName>
</protein>
<comment type="caution">
    <text evidence="8">The sequence shown here is derived from an EMBL/GenBank/DDBJ whole genome shotgun (WGS) entry which is preliminary data.</text>
</comment>
<dbReference type="SUPFAM" id="SSF50494">
    <property type="entry name" value="Trypsin-like serine proteases"/>
    <property type="match status" value="1"/>
</dbReference>
<feature type="active site" description="Charge relay system" evidence="5">
    <location>
        <position position="538"/>
    </location>
</feature>
<sequence length="942" mass="100167">MSQVAVGGQMNSYPFPSSWGALATGWTCTVAAIRILFSATIWSLLLVDPSAAVIAPGALGPGPLAPNPPAAITKPSLYLLRAQNPDRYCTSVVVGPRVLLTAAQCVPSSGQEKDLSLLSGGHQIVYTIRCDAYYPTASTVGLALCQVDQRLPTTEIERVMFDSPFPQGSVTLWGYGCSERLTGSFSGSLSSALSPTGLQPIQSHPELLSTGVQGCPGDAGGAAFVDSPNIGRVVTGIITRSDEKGIALVTPTTLKEFASWAKQWSSSARASICGLDPAETSACAPLPSAAPVPSAGKEASAVSIADSVAAPAIVAATSAGGTLSGTRQLVFRAGDDFSTVVTTSCFGAADTKYIDRVIQYLAQFGRSMDAHHTFDRIETLTIPICPEPAAPGDTIVVTVSEKPRRNLWYYFLLLTEDKKISTAWNFEYHSEDGPREWPNDRSSRYFVDVFRALNPGQDPTALTPGEIVLPVRPNEHTLDLPASNIDTLEPIFGLQSAPNDGSCDQNQEALSYPYDLKGVLEALDGRELSSPARVVIVDSGLYTAQKGESIFADNLFFDRANFSDADRKRRTLEVMPLLPTEAEAVHGTQVASVALGGPLFARAHNLAASPRWIRIDPYNIDESRAGKARARADRFLAIFDSIQAHGTTIVNLSLRTDRPINTIEHFLDNVDSPFLFVVAAGNGGQELKQDAAVPSFPAIYGGSDSKGRSKLITVAALARSADGVWALASFSDFSPRHVEIGAPGCRVPVETYLRSEEAWSNRVEFANGTSFASPLVAFAAALLSASNDQLTPELLKARLMASADLQPQLTSSIADGRVLNVVKAVASNVDIVQTASGTFAGSATFVKTADGGPLADEAALVTGCVNDPEKPPSPNTVWKIVPNFGKEPFPDKVYIYNNNTKTIVSIDCKLSDGVKLVFKPRGATGTLQLGWGSIVDFVPRIR</sequence>
<dbReference type="PROSITE" id="PS51892">
    <property type="entry name" value="SUBTILASE"/>
    <property type="match status" value="1"/>
</dbReference>
<feature type="domain" description="Peptidase S8/S53" evidence="6">
    <location>
        <begin position="536"/>
        <end position="808"/>
    </location>
</feature>
<evidence type="ECO:0000313" key="8">
    <source>
        <dbReference type="EMBL" id="RAZ89074.1"/>
    </source>
</evidence>
<dbReference type="InterPro" id="IPR050131">
    <property type="entry name" value="Peptidase_S8_subtilisin-like"/>
</dbReference>
<evidence type="ECO:0000256" key="1">
    <source>
        <dbReference type="ARBA" id="ARBA00011073"/>
    </source>
</evidence>
<dbReference type="Proteomes" id="UP000251558">
    <property type="component" value="Unassembled WGS sequence"/>
</dbReference>
<keyword evidence="2 5" id="KW-0645">Protease</keyword>
<dbReference type="AlphaFoldDB" id="A0A330HQP2"/>
<dbReference type="InterPro" id="IPR009003">
    <property type="entry name" value="Peptidase_S1_PA"/>
</dbReference>
<gene>
    <name evidence="8" type="ORF">DPM33_19065</name>
</gene>
<evidence type="ECO:0008006" key="10">
    <source>
        <dbReference type="Google" id="ProtNLM"/>
    </source>
</evidence>
<keyword evidence="4 5" id="KW-0720">Serine protease</keyword>
<evidence type="ECO:0000256" key="3">
    <source>
        <dbReference type="ARBA" id="ARBA00022801"/>
    </source>
</evidence>
<evidence type="ECO:0000259" key="6">
    <source>
        <dbReference type="Pfam" id="PF00082"/>
    </source>
</evidence>
<dbReference type="Gene3D" id="2.40.10.10">
    <property type="entry name" value="Trypsin-like serine proteases"/>
    <property type="match status" value="1"/>
</dbReference>
<dbReference type="PANTHER" id="PTHR43806:SF11">
    <property type="entry name" value="CEREVISIN-RELATED"/>
    <property type="match status" value="1"/>
</dbReference>
<keyword evidence="3 5" id="KW-0378">Hydrolase</keyword>
<keyword evidence="9" id="KW-1185">Reference proteome</keyword>
<feature type="active site" description="Charge relay system" evidence="5">
    <location>
        <position position="586"/>
    </location>
</feature>